<dbReference type="OrthoDB" id="8026949at2759"/>
<accession>A0A077X1X8</accession>
<feature type="region of interest" description="Disordered" evidence="1">
    <location>
        <begin position="373"/>
        <end position="420"/>
    </location>
</feature>
<feature type="compositionally biased region" description="Low complexity" evidence="1">
    <location>
        <begin position="81"/>
        <end position="96"/>
    </location>
</feature>
<feature type="region of interest" description="Disordered" evidence="1">
    <location>
        <begin position="232"/>
        <end position="251"/>
    </location>
</feature>
<feature type="region of interest" description="Disordered" evidence="1">
    <location>
        <begin position="39"/>
        <end position="66"/>
    </location>
</feature>
<dbReference type="AlphaFoldDB" id="A0A077X1X8"/>
<dbReference type="GO" id="GO:0008270">
    <property type="term" value="F:zinc ion binding"/>
    <property type="evidence" value="ECO:0007669"/>
    <property type="project" value="InterPro"/>
</dbReference>
<feature type="domain" description="CCHC-type" evidence="2">
    <location>
        <begin position="719"/>
        <end position="735"/>
    </location>
</feature>
<sequence>MFVDVCCAKHHPTAIGCDTPPCSANTDHAPDLWRCNKTSRDINDDPDNSNKQQHHHHHQQTISNAYKRQQSIRPITKHIHNNVQQRRNSSINNNNVWKRGVRRSSADYNNKRAPVSSSSNNTNHCKSNGIETRVITRHQQQQQQEERVVKTDEIALFMRCKRRYADHEFQSIPPSPGGWEQVKPERVVAWDKTAENYIDFSSYLTIGQNHHTDDDDDDVWKKGATWIREFETTNGSSTTTKQHHHRRSSDSNFATLKQHHAAAANITSKLVKAARPPPVSIPPTCIAPPSSSVNLFSPLPPPTQPINPQHRFRSSIDDLLSFSLHPTSNNNTLLQDTSRSTLRMPRMFSADALGASSNALLEKHSQAVWDKRNFRGNNNSNRMPSALDIKGPPFRRMSSPLDKSSRTTTTPDFASYWHHPSPLTPPGSADMWPNHNNRGINNTNYYHQSQEWTPPISPWSPCQVDENNDPTFSAGEQQHWEDRFASIMKVVDEGDDDDDTKTMASNTLVHDTGWQKTTPLAQQQQHQRDTSSSDSSSSSSSSNSSHSPTDSTMAFLVANMQLVQNMVQTGGMGCRHCGSGSHVVARECPYISVISSSSAWAQLYDAGRRGDPHAFLEALDVYSKACPTETLQTIGRKLFDARCPLQLVALNTPPSRTTILVDLQGNARRTFTATPVSIAVYNPDATCRVNLTGVPCTPEENIARLADAGLARDLTEVARCSLCKQQGHWIKDCSFWGQRSSFSRSSLLHQQHRSHPQKQHRLSLDVDSSNSHRLYYNLNEYVLVEGI</sequence>
<evidence type="ECO:0000256" key="1">
    <source>
        <dbReference type="SAM" id="MobiDB-lite"/>
    </source>
</evidence>
<evidence type="ECO:0000313" key="3">
    <source>
        <dbReference type="EMBL" id="CDS13565.1"/>
    </source>
</evidence>
<dbReference type="SMART" id="SM00343">
    <property type="entry name" value="ZnF_C2HC"/>
    <property type="match status" value="2"/>
</dbReference>
<reference evidence="3" key="1">
    <citation type="journal article" date="2014" name="Genome Announc.">
        <title>De novo whole-genome sequence and genome annotation of Lichtheimia ramosa.</title>
        <authorList>
            <person name="Linde J."/>
            <person name="Schwartze V."/>
            <person name="Binder U."/>
            <person name="Lass-Florl C."/>
            <person name="Voigt K."/>
            <person name="Horn F."/>
        </authorList>
    </citation>
    <scope>NUCLEOTIDE SEQUENCE</scope>
    <source>
        <strain evidence="3">JMRC FSU:6197</strain>
    </source>
</reference>
<feature type="domain" description="CCHC-type" evidence="2">
    <location>
        <begin position="573"/>
        <end position="590"/>
    </location>
</feature>
<gene>
    <name evidence="3" type="ORF">LRAMOSA05741</name>
</gene>
<dbReference type="GO" id="GO:0003676">
    <property type="term" value="F:nucleic acid binding"/>
    <property type="evidence" value="ECO:0007669"/>
    <property type="project" value="InterPro"/>
</dbReference>
<organism evidence="3">
    <name type="scientific">Lichtheimia ramosa</name>
    <dbReference type="NCBI Taxonomy" id="688394"/>
    <lineage>
        <taxon>Eukaryota</taxon>
        <taxon>Fungi</taxon>
        <taxon>Fungi incertae sedis</taxon>
        <taxon>Mucoromycota</taxon>
        <taxon>Mucoromycotina</taxon>
        <taxon>Mucoromycetes</taxon>
        <taxon>Mucorales</taxon>
        <taxon>Lichtheimiaceae</taxon>
        <taxon>Lichtheimia</taxon>
    </lineage>
</organism>
<feature type="compositionally biased region" description="Low complexity" evidence="1">
    <location>
        <begin position="532"/>
        <end position="550"/>
    </location>
</feature>
<feature type="compositionally biased region" description="Polar residues" evidence="1">
    <location>
        <begin position="115"/>
        <end position="126"/>
    </location>
</feature>
<feature type="compositionally biased region" description="Polar residues" evidence="1">
    <location>
        <begin position="502"/>
        <end position="525"/>
    </location>
</feature>
<dbReference type="InterPro" id="IPR001878">
    <property type="entry name" value="Znf_CCHC"/>
</dbReference>
<feature type="region of interest" description="Disordered" evidence="1">
    <location>
        <begin position="81"/>
        <end position="126"/>
    </location>
</feature>
<evidence type="ECO:0000259" key="2">
    <source>
        <dbReference type="SMART" id="SM00343"/>
    </source>
</evidence>
<feature type="region of interest" description="Disordered" evidence="1">
    <location>
        <begin position="495"/>
        <end position="550"/>
    </location>
</feature>
<protein>
    <recommendedName>
        <fullName evidence="2">CCHC-type domain-containing protein</fullName>
    </recommendedName>
</protein>
<name>A0A077X1X8_9FUNG</name>
<proteinExistence type="predicted"/>
<dbReference type="EMBL" id="LK023379">
    <property type="protein sequence ID" value="CDS13565.1"/>
    <property type="molecule type" value="Genomic_DNA"/>
</dbReference>